<dbReference type="SUPFAM" id="SSF54593">
    <property type="entry name" value="Glyoxalase/Bleomycin resistance protein/Dihydroxybiphenyl dioxygenase"/>
    <property type="match status" value="1"/>
</dbReference>
<dbReference type="PANTHER" id="PTHR36503">
    <property type="entry name" value="BLR2520 PROTEIN"/>
    <property type="match status" value="1"/>
</dbReference>
<sequence length="134" mass="14932">MGRKIFVNLPTQNLDQAIAFFTQLGFAFNPQFTDETATCMIVSDDIYVMILTNDKFKTFTPKPICDATKSTEVLVCLSCDSREEVDSLVSKAVSGGGSTYNDPQDHGFMYAHGFQDLDGHIWELMYMEPGAIPQ</sequence>
<dbReference type="EMBL" id="JAMPKX010000016">
    <property type="protein sequence ID" value="MEP0949886.1"/>
    <property type="molecule type" value="Genomic_DNA"/>
</dbReference>
<dbReference type="InterPro" id="IPR029068">
    <property type="entry name" value="Glyas_Bleomycin-R_OHBP_Dase"/>
</dbReference>
<dbReference type="RefSeq" id="WP_190697634.1">
    <property type="nucleotide sequence ID" value="NZ_JAMPKX010000016.1"/>
</dbReference>
<organism evidence="2 3">
    <name type="scientific">Leptolyngbya subtilissima DQ-A4</name>
    <dbReference type="NCBI Taxonomy" id="2933933"/>
    <lineage>
        <taxon>Bacteria</taxon>
        <taxon>Bacillati</taxon>
        <taxon>Cyanobacteriota</taxon>
        <taxon>Cyanophyceae</taxon>
        <taxon>Leptolyngbyales</taxon>
        <taxon>Leptolyngbyaceae</taxon>
        <taxon>Leptolyngbya group</taxon>
        <taxon>Leptolyngbya</taxon>
    </lineage>
</organism>
<feature type="domain" description="VOC" evidence="1">
    <location>
        <begin position="3"/>
        <end position="127"/>
    </location>
</feature>
<name>A0ABV0KAS8_9CYAN</name>
<protein>
    <submittedName>
        <fullName evidence="2">VOC family protein</fullName>
    </submittedName>
</protein>
<dbReference type="Proteomes" id="UP001482513">
    <property type="component" value="Unassembled WGS sequence"/>
</dbReference>
<gene>
    <name evidence="2" type="ORF">NC992_23640</name>
</gene>
<keyword evidence="3" id="KW-1185">Reference proteome</keyword>
<dbReference type="Pfam" id="PF00903">
    <property type="entry name" value="Glyoxalase"/>
    <property type="match status" value="1"/>
</dbReference>
<proteinExistence type="predicted"/>
<dbReference type="InterPro" id="IPR004360">
    <property type="entry name" value="Glyas_Fos-R_dOase_dom"/>
</dbReference>
<dbReference type="PROSITE" id="PS51819">
    <property type="entry name" value="VOC"/>
    <property type="match status" value="1"/>
</dbReference>
<reference evidence="2 3" key="1">
    <citation type="submission" date="2022-04" db="EMBL/GenBank/DDBJ databases">
        <title>Positive selection, recombination, and allopatry shape intraspecific diversity of widespread and dominant cyanobacteria.</title>
        <authorList>
            <person name="Wei J."/>
            <person name="Shu W."/>
            <person name="Hu C."/>
        </authorList>
    </citation>
    <scope>NUCLEOTIDE SEQUENCE [LARGE SCALE GENOMIC DNA]</scope>
    <source>
        <strain evidence="2 3">DQ-A4</strain>
    </source>
</reference>
<evidence type="ECO:0000313" key="2">
    <source>
        <dbReference type="EMBL" id="MEP0949886.1"/>
    </source>
</evidence>
<dbReference type="PANTHER" id="PTHR36503:SF2">
    <property type="entry name" value="BLR2408 PROTEIN"/>
    <property type="match status" value="1"/>
</dbReference>
<evidence type="ECO:0000259" key="1">
    <source>
        <dbReference type="PROSITE" id="PS51819"/>
    </source>
</evidence>
<evidence type="ECO:0000313" key="3">
    <source>
        <dbReference type="Proteomes" id="UP001482513"/>
    </source>
</evidence>
<accession>A0ABV0KAS8</accession>
<dbReference type="Gene3D" id="3.10.180.10">
    <property type="entry name" value="2,3-Dihydroxybiphenyl 1,2-Dioxygenase, domain 1"/>
    <property type="match status" value="1"/>
</dbReference>
<comment type="caution">
    <text evidence="2">The sequence shown here is derived from an EMBL/GenBank/DDBJ whole genome shotgun (WGS) entry which is preliminary data.</text>
</comment>
<dbReference type="CDD" id="cd09012">
    <property type="entry name" value="VOC_like"/>
    <property type="match status" value="1"/>
</dbReference>
<dbReference type="InterPro" id="IPR037523">
    <property type="entry name" value="VOC_core"/>
</dbReference>